<dbReference type="AlphaFoldDB" id="D4H655"/>
<dbReference type="HOGENOM" id="CLU_051472_4_0_0"/>
<keyword evidence="2" id="KW-0732">Signal</keyword>
<dbReference type="PaxDb" id="522772-Dacet_0923"/>
<dbReference type="InParanoid" id="D4H655"/>
<dbReference type="GO" id="GO:0043190">
    <property type="term" value="C:ATP-binding cassette (ABC) transporter complex"/>
    <property type="evidence" value="ECO:0007669"/>
    <property type="project" value="InterPro"/>
</dbReference>
<proteinExistence type="inferred from homology"/>
<dbReference type="Pfam" id="PF12974">
    <property type="entry name" value="Phosphonate-bd"/>
    <property type="match status" value="1"/>
</dbReference>
<dbReference type="RefSeq" id="WP_013010232.1">
    <property type="nucleotide sequence ID" value="NC_013943.1"/>
</dbReference>
<dbReference type="KEGG" id="dap:Dacet_0923"/>
<dbReference type="PANTHER" id="PTHR35841">
    <property type="entry name" value="PHOSPHONATES-BINDING PERIPLASMIC PROTEIN"/>
    <property type="match status" value="1"/>
</dbReference>
<evidence type="ECO:0000313" key="4">
    <source>
        <dbReference type="Proteomes" id="UP000002012"/>
    </source>
</evidence>
<dbReference type="CDD" id="cd13571">
    <property type="entry name" value="PBP2_PnhD_1"/>
    <property type="match status" value="1"/>
</dbReference>
<evidence type="ECO:0000256" key="2">
    <source>
        <dbReference type="ARBA" id="ARBA00022729"/>
    </source>
</evidence>
<name>D4H655_DENA2</name>
<reference evidence="3 4" key="1">
    <citation type="journal article" date="2010" name="Stand. Genomic Sci.">
        <title>Complete genome sequence of Denitrovibrio acetiphilus type strain (N2460).</title>
        <authorList>
            <person name="Kiss H."/>
            <person name="Lang E."/>
            <person name="Lapidus A."/>
            <person name="Copeland A."/>
            <person name="Nolan M."/>
            <person name="Glavina Del Rio T."/>
            <person name="Chen F."/>
            <person name="Lucas S."/>
            <person name="Tice H."/>
            <person name="Cheng J.F."/>
            <person name="Han C."/>
            <person name="Goodwin L."/>
            <person name="Pitluck S."/>
            <person name="Liolios K."/>
            <person name="Pati A."/>
            <person name="Ivanova N."/>
            <person name="Mavromatis K."/>
            <person name="Chen A."/>
            <person name="Palaniappan K."/>
            <person name="Land M."/>
            <person name="Hauser L."/>
            <person name="Chang Y.J."/>
            <person name="Jeffries C.D."/>
            <person name="Detter J.C."/>
            <person name="Brettin T."/>
            <person name="Spring S."/>
            <person name="Rohde M."/>
            <person name="Goker M."/>
            <person name="Woyke T."/>
            <person name="Bristow J."/>
            <person name="Eisen J.A."/>
            <person name="Markowitz V."/>
            <person name="Hugenholtz P."/>
            <person name="Kyrpides N.C."/>
            <person name="Klenk H.P."/>
        </authorList>
    </citation>
    <scope>NUCLEOTIDE SEQUENCE [LARGE SCALE GENOMIC DNA]</scope>
    <source>
        <strain evidence="4">DSM 12809 / NBRC 114555 / N2460</strain>
    </source>
</reference>
<dbReference type="OrthoDB" id="9781943at2"/>
<dbReference type="eggNOG" id="COG3221">
    <property type="taxonomic scope" value="Bacteria"/>
</dbReference>
<dbReference type="NCBIfam" id="TIGR01098">
    <property type="entry name" value="3A0109s03R"/>
    <property type="match status" value="1"/>
</dbReference>
<sequence length="289" mass="32910" precursor="true">MGKYVFFILSIILVCVASFAEPLHIGIASIVSPDESLALYYDFNNYIGNKLGMEVETIIKRDYDVMNRMIKDSAVDVAFICTGAIAALDESEVRILAVPEVAGKQSYRSYIITNKSFDIKNISDLEGRSFAFTDRLSNSGTIYPSYLLIQHFNKSPEKILRKIYYTKSHDKSIFLINKGVVEAAAVDSLIFEFIKKKQPEKVENIKIIYTLPEMTSPPVVASSHISDEIFNKIRYLLLNMDKDPDGVKILKFLNIDRFVEAEMEDFNVIRKISETVEEFNSKNNPQKLQ</sequence>
<dbReference type="EMBL" id="CP001968">
    <property type="protein sequence ID" value="ADD67701.1"/>
    <property type="molecule type" value="Genomic_DNA"/>
</dbReference>
<comment type="similarity">
    <text evidence="1">Belongs to the phosphate/phosphite/phosphonate binding protein family.</text>
</comment>
<dbReference type="STRING" id="522772.Dacet_0923"/>
<protein>
    <submittedName>
        <fullName evidence="3">Phosphonate ABC transporter, periplasmic phosphonate-binding protein</fullName>
    </submittedName>
</protein>
<evidence type="ECO:0000313" key="3">
    <source>
        <dbReference type="EMBL" id="ADD67701.1"/>
    </source>
</evidence>
<organism evidence="3 4">
    <name type="scientific">Denitrovibrio acetiphilus (strain DSM 12809 / NBRC 114555 / N2460)</name>
    <dbReference type="NCBI Taxonomy" id="522772"/>
    <lineage>
        <taxon>Bacteria</taxon>
        <taxon>Pseudomonadati</taxon>
        <taxon>Deferribacterota</taxon>
        <taxon>Deferribacteres</taxon>
        <taxon>Deferribacterales</taxon>
        <taxon>Geovibrionaceae</taxon>
        <taxon>Denitrovibrio</taxon>
    </lineage>
</organism>
<keyword evidence="4" id="KW-1185">Reference proteome</keyword>
<dbReference type="Proteomes" id="UP000002012">
    <property type="component" value="Chromosome"/>
</dbReference>
<dbReference type="SUPFAM" id="SSF53850">
    <property type="entry name" value="Periplasmic binding protein-like II"/>
    <property type="match status" value="1"/>
</dbReference>
<dbReference type="Gene3D" id="3.40.190.10">
    <property type="entry name" value="Periplasmic binding protein-like II"/>
    <property type="match status" value="2"/>
</dbReference>
<dbReference type="InterPro" id="IPR005770">
    <property type="entry name" value="PhnD"/>
</dbReference>
<gene>
    <name evidence="3" type="ordered locus">Dacet_0923</name>
</gene>
<dbReference type="FunCoup" id="D4H655">
    <property type="interactions" value="103"/>
</dbReference>
<accession>D4H655</accession>
<dbReference type="PANTHER" id="PTHR35841:SF1">
    <property type="entry name" value="PHOSPHONATES-BINDING PERIPLASMIC PROTEIN"/>
    <property type="match status" value="1"/>
</dbReference>
<evidence type="ECO:0000256" key="1">
    <source>
        <dbReference type="ARBA" id="ARBA00007162"/>
    </source>
</evidence>
<dbReference type="GO" id="GO:0055085">
    <property type="term" value="P:transmembrane transport"/>
    <property type="evidence" value="ECO:0007669"/>
    <property type="project" value="InterPro"/>
</dbReference>